<sequence>MRHPVTVPFTADGELVITADNSGAIGEKSQDAVNAPNQVVGYYACRVAIMECLAVGGEPQTVVMHNFTNDEAWHDYKSGLDQVMEELKMNTIPLTGSTESNVSSLQSGLGITVIGTKTKQEDQKQWTGEEAYAVIGTPLLGEEVIHQHEEIAPLWLFQHLCQLEEVKAVSTVGSKGIGSTWREWTTSENKLTCELDVEKSAGPATCFLIAFDQTNTEKIKKIAGSYFHALVPGR</sequence>
<evidence type="ECO:0000313" key="1">
    <source>
        <dbReference type="EMBL" id="MFD2762012.1"/>
    </source>
</evidence>
<comment type="caution">
    <text evidence="1">The sequence shown here is derived from an EMBL/GenBank/DDBJ whole genome shotgun (WGS) entry which is preliminary data.</text>
</comment>
<protein>
    <recommendedName>
        <fullName evidence="3">ATP-binding protein</fullName>
    </recommendedName>
</protein>
<organism evidence="1 2">
    <name type="scientific">Lentibacillus juripiscarius</name>
    <dbReference type="NCBI Taxonomy" id="257446"/>
    <lineage>
        <taxon>Bacteria</taxon>
        <taxon>Bacillati</taxon>
        <taxon>Bacillota</taxon>
        <taxon>Bacilli</taxon>
        <taxon>Bacillales</taxon>
        <taxon>Bacillaceae</taxon>
        <taxon>Lentibacillus</taxon>
    </lineage>
</organism>
<dbReference type="Proteomes" id="UP001597502">
    <property type="component" value="Unassembled WGS sequence"/>
</dbReference>
<evidence type="ECO:0000313" key="2">
    <source>
        <dbReference type="Proteomes" id="UP001597502"/>
    </source>
</evidence>
<keyword evidence="2" id="KW-1185">Reference proteome</keyword>
<name>A0ABW5V7I4_9BACI</name>
<reference evidence="2" key="1">
    <citation type="journal article" date="2019" name="Int. J. Syst. Evol. Microbiol.">
        <title>The Global Catalogue of Microorganisms (GCM) 10K type strain sequencing project: providing services to taxonomists for standard genome sequencing and annotation.</title>
        <authorList>
            <consortium name="The Broad Institute Genomics Platform"/>
            <consortium name="The Broad Institute Genome Sequencing Center for Infectious Disease"/>
            <person name="Wu L."/>
            <person name="Ma J."/>
        </authorList>
    </citation>
    <scope>NUCLEOTIDE SEQUENCE [LARGE SCALE GENOMIC DNA]</scope>
    <source>
        <strain evidence="2">TISTR 1535</strain>
    </source>
</reference>
<dbReference type="RefSeq" id="WP_382395200.1">
    <property type="nucleotide sequence ID" value="NZ_JBHUNA010000034.1"/>
</dbReference>
<proteinExistence type="predicted"/>
<gene>
    <name evidence="1" type="ORF">ACFSUO_13720</name>
</gene>
<evidence type="ECO:0008006" key="3">
    <source>
        <dbReference type="Google" id="ProtNLM"/>
    </source>
</evidence>
<dbReference type="EMBL" id="JBHUNA010000034">
    <property type="protein sequence ID" value="MFD2762012.1"/>
    <property type="molecule type" value="Genomic_DNA"/>
</dbReference>
<accession>A0ABW5V7I4</accession>